<keyword evidence="2" id="KW-1185">Reference proteome</keyword>
<proteinExistence type="predicted"/>
<comment type="caution">
    <text evidence="1">The sequence shown here is derived from an EMBL/GenBank/DDBJ whole genome shotgun (WGS) entry which is preliminary data.</text>
</comment>
<dbReference type="Proteomes" id="UP000324222">
    <property type="component" value="Unassembled WGS sequence"/>
</dbReference>
<evidence type="ECO:0000313" key="1">
    <source>
        <dbReference type="EMBL" id="MPC54142.1"/>
    </source>
</evidence>
<accession>A0A5B7G5B2</accession>
<name>A0A5B7G5B2_PORTR</name>
<gene>
    <name evidence="1" type="ORF">E2C01_048049</name>
</gene>
<sequence>MNMETRHGTQEVKSALISLFIFTNLTTRATGNSQYRKVFSYSFRLLFGNFIQLQKCMWVIKIVKTLAINLLTSINTS</sequence>
<dbReference type="EMBL" id="VSRR010012139">
    <property type="protein sequence ID" value="MPC54142.1"/>
    <property type="molecule type" value="Genomic_DNA"/>
</dbReference>
<protein>
    <submittedName>
        <fullName evidence="1">Uncharacterized protein</fullName>
    </submittedName>
</protein>
<reference evidence="1 2" key="1">
    <citation type="submission" date="2019-05" db="EMBL/GenBank/DDBJ databases">
        <title>Another draft genome of Portunus trituberculatus and its Hox gene families provides insights of decapod evolution.</title>
        <authorList>
            <person name="Jeong J.-H."/>
            <person name="Song I."/>
            <person name="Kim S."/>
            <person name="Choi T."/>
            <person name="Kim D."/>
            <person name="Ryu S."/>
            <person name="Kim W."/>
        </authorList>
    </citation>
    <scope>NUCLEOTIDE SEQUENCE [LARGE SCALE GENOMIC DNA]</scope>
    <source>
        <tissue evidence="1">Muscle</tissue>
    </source>
</reference>
<dbReference type="AlphaFoldDB" id="A0A5B7G5B2"/>
<organism evidence="1 2">
    <name type="scientific">Portunus trituberculatus</name>
    <name type="common">Swimming crab</name>
    <name type="synonym">Neptunus trituberculatus</name>
    <dbReference type="NCBI Taxonomy" id="210409"/>
    <lineage>
        <taxon>Eukaryota</taxon>
        <taxon>Metazoa</taxon>
        <taxon>Ecdysozoa</taxon>
        <taxon>Arthropoda</taxon>
        <taxon>Crustacea</taxon>
        <taxon>Multicrustacea</taxon>
        <taxon>Malacostraca</taxon>
        <taxon>Eumalacostraca</taxon>
        <taxon>Eucarida</taxon>
        <taxon>Decapoda</taxon>
        <taxon>Pleocyemata</taxon>
        <taxon>Brachyura</taxon>
        <taxon>Eubrachyura</taxon>
        <taxon>Portunoidea</taxon>
        <taxon>Portunidae</taxon>
        <taxon>Portuninae</taxon>
        <taxon>Portunus</taxon>
    </lineage>
</organism>
<evidence type="ECO:0000313" key="2">
    <source>
        <dbReference type="Proteomes" id="UP000324222"/>
    </source>
</evidence>